<feature type="region of interest" description="Disordered" evidence="1">
    <location>
        <begin position="59"/>
        <end position="84"/>
    </location>
</feature>
<evidence type="ECO:0000256" key="1">
    <source>
        <dbReference type="SAM" id="MobiDB-lite"/>
    </source>
</evidence>
<comment type="caution">
    <text evidence="2">The sequence shown here is derived from an EMBL/GenBank/DDBJ whole genome shotgun (WGS) entry which is preliminary data.</text>
</comment>
<proteinExistence type="predicted"/>
<gene>
    <name evidence="2" type="ORF">AC579_2483</name>
</gene>
<name>A0A139IET5_9PEZI</name>
<sequence>MPIAHCPPIESRDVTRGALRSCCLLTPSPPPPIRTNSCVALTLLAEWHSVRHESSHHDINYARHHRSPSPAIGRSVEQVAGSYY</sequence>
<keyword evidence="3" id="KW-1185">Reference proteome</keyword>
<accession>A0A139IET5</accession>
<dbReference type="AlphaFoldDB" id="A0A139IET5"/>
<evidence type="ECO:0000313" key="2">
    <source>
        <dbReference type="EMBL" id="KXT13268.1"/>
    </source>
</evidence>
<organism evidence="2 3">
    <name type="scientific">Pseudocercospora musae</name>
    <dbReference type="NCBI Taxonomy" id="113226"/>
    <lineage>
        <taxon>Eukaryota</taxon>
        <taxon>Fungi</taxon>
        <taxon>Dikarya</taxon>
        <taxon>Ascomycota</taxon>
        <taxon>Pezizomycotina</taxon>
        <taxon>Dothideomycetes</taxon>
        <taxon>Dothideomycetidae</taxon>
        <taxon>Mycosphaerellales</taxon>
        <taxon>Mycosphaerellaceae</taxon>
        <taxon>Pseudocercospora</taxon>
    </lineage>
</organism>
<evidence type="ECO:0000313" key="3">
    <source>
        <dbReference type="Proteomes" id="UP000073492"/>
    </source>
</evidence>
<dbReference type="EMBL" id="LFZO01000123">
    <property type="protein sequence ID" value="KXT13268.1"/>
    <property type="molecule type" value="Genomic_DNA"/>
</dbReference>
<dbReference type="Proteomes" id="UP000073492">
    <property type="component" value="Unassembled WGS sequence"/>
</dbReference>
<protein>
    <submittedName>
        <fullName evidence="2">Uncharacterized protein</fullName>
    </submittedName>
</protein>
<reference evidence="2 3" key="1">
    <citation type="submission" date="2015-07" db="EMBL/GenBank/DDBJ databases">
        <title>Comparative genomics of the Sigatoka disease complex on banana suggests a link between parallel evolutionary changes in Pseudocercospora fijiensis and Pseudocercospora eumusae and increased virulence on the banana host.</title>
        <authorList>
            <person name="Chang T.-C."/>
            <person name="Salvucci A."/>
            <person name="Crous P.W."/>
            <person name="Stergiopoulos I."/>
        </authorList>
    </citation>
    <scope>NUCLEOTIDE SEQUENCE [LARGE SCALE GENOMIC DNA]</scope>
    <source>
        <strain evidence="2 3">CBS 116634</strain>
    </source>
</reference>